<gene>
    <name evidence="8" type="ORF">MM236_06605</name>
</gene>
<dbReference type="InterPro" id="IPR044638">
    <property type="entry name" value="ALDH7A1-like"/>
</dbReference>
<comment type="similarity">
    <text evidence="6">Belongs to the aldehyde dehydrogenase family.</text>
</comment>
<sequence>MSDKYGIGKALAVLGVKAENSGTCTGNSWMDTSEGYLSSFSPADGDLIAKVQLTDKESYEKVILQGQKAFSEWRLLPAPQRGEIVRQVGNALREVKSELGKLVSYEMGKSYQEGLGEVQEMIDICDFAVGLSRQLYGLTMHSERPGHRMYEQWHPIGIVGIISAFNFPVAVWSWNSMIALVCGNVCVWKPSEKAPISAIACQHIIAKVLRENNLPEGISSLIVGDYKVGEYLSHDARIPLVSATGSTRMGKLVGQAVGARLGRSLLELGGNNAIIISENADLEIAIRGALFGAVGTAGQRCTSTRRLIVHKSVYEEVKSRLVSAYGKLVIGNPLDEKNHVGPLIDEQAVEMYLEAIKKVKAEGGKELVVGDVLSGEGYESGCYVKPCIIEAENHYEMVQHETFAPILYLMKYDDLKEAIKLQNAVPQGLSSAIMTLNMREAELFLSAAGSDCGIANVNIGTSGAEIGGAFGGEKETGGGRESGSDSWKAYMRRQTNTINYSNALPLAQGIKFDI</sequence>
<dbReference type="InterPro" id="IPR016162">
    <property type="entry name" value="Ald_DH_N"/>
</dbReference>
<dbReference type="SUPFAM" id="SSF53720">
    <property type="entry name" value="ALDH-like"/>
    <property type="match status" value="1"/>
</dbReference>
<reference evidence="8" key="1">
    <citation type="submission" date="2022-03" db="EMBL/GenBank/DDBJ databases">
        <title>De novo assembled genomes of Belliella spp. (Cyclobacteriaceae) strains.</title>
        <authorList>
            <person name="Szabo A."/>
            <person name="Korponai K."/>
            <person name="Felfoldi T."/>
        </authorList>
    </citation>
    <scope>NUCLEOTIDE SEQUENCE</scope>
    <source>
        <strain evidence="8">DSM 107340</strain>
    </source>
</reference>
<evidence type="ECO:0000256" key="2">
    <source>
        <dbReference type="ARBA" id="ARBA00023002"/>
    </source>
</evidence>
<comment type="subunit">
    <text evidence="1">Homotetramer.</text>
</comment>
<proteinExistence type="inferred from homology"/>
<dbReference type="Gene3D" id="3.40.309.10">
    <property type="entry name" value="Aldehyde Dehydrogenase, Chain A, domain 2"/>
    <property type="match status" value="1"/>
</dbReference>
<evidence type="ECO:0000313" key="8">
    <source>
        <dbReference type="EMBL" id="MCH7397651.1"/>
    </source>
</evidence>
<dbReference type="Pfam" id="PF00171">
    <property type="entry name" value="Aldedh"/>
    <property type="match status" value="1"/>
</dbReference>
<dbReference type="CDD" id="cd07130">
    <property type="entry name" value="ALDH_F7_AASADH"/>
    <property type="match status" value="1"/>
</dbReference>
<dbReference type="InterPro" id="IPR016163">
    <property type="entry name" value="Ald_DH_C"/>
</dbReference>
<keyword evidence="3" id="KW-0520">NAD</keyword>
<comment type="caution">
    <text evidence="8">The sequence shown here is derived from an EMBL/GenBank/DDBJ whole genome shotgun (WGS) entry which is preliminary data.</text>
</comment>
<evidence type="ECO:0000256" key="5">
    <source>
        <dbReference type="PROSITE-ProRule" id="PRU10007"/>
    </source>
</evidence>
<dbReference type="RefSeq" id="WP_241274156.1">
    <property type="nucleotide sequence ID" value="NZ_JAKZGS010000003.1"/>
</dbReference>
<dbReference type="EC" id="1.2.1.3" evidence="4"/>
<dbReference type="InterPro" id="IPR029510">
    <property type="entry name" value="Ald_DH_CS_GLU"/>
</dbReference>
<evidence type="ECO:0000256" key="3">
    <source>
        <dbReference type="ARBA" id="ARBA00023027"/>
    </source>
</evidence>
<dbReference type="InterPro" id="IPR015590">
    <property type="entry name" value="Aldehyde_DH_dom"/>
</dbReference>
<protein>
    <recommendedName>
        <fullName evidence="4">aldehyde dehydrogenase (NAD(+))</fullName>
        <ecNumber evidence="4">1.2.1.3</ecNumber>
    </recommendedName>
</protein>
<keyword evidence="9" id="KW-1185">Reference proteome</keyword>
<dbReference type="PROSITE" id="PS00687">
    <property type="entry name" value="ALDEHYDE_DEHYDR_GLU"/>
    <property type="match status" value="1"/>
</dbReference>
<dbReference type="InterPro" id="IPR016161">
    <property type="entry name" value="Ald_DH/histidinol_DH"/>
</dbReference>
<dbReference type="EMBL" id="JAKZGS010000003">
    <property type="protein sequence ID" value="MCH7397651.1"/>
    <property type="molecule type" value="Genomic_DNA"/>
</dbReference>
<feature type="domain" description="Aldehyde dehydrogenase" evidence="7">
    <location>
        <begin position="29"/>
        <end position="495"/>
    </location>
</feature>
<evidence type="ECO:0000256" key="6">
    <source>
        <dbReference type="RuleBase" id="RU003345"/>
    </source>
</evidence>
<dbReference type="PANTHER" id="PTHR43521">
    <property type="entry name" value="ALPHA-AMINOADIPIC SEMIALDEHYDE DEHYDROGENASE"/>
    <property type="match status" value="1"/>
</dbReference>
<evidence type="ECO:0000259" key="7">
    <source>
        <dbReference type="Pfam" id="PF00171"/>
    </source>
</evidence>
<evidence type="ECO:0000313" key="9">
    <source>
        <dbReference type="Proteomes" id="UP001165488"/>
    </source>
</evidence>
<accession>A0ABS9UM01</accession>
<name>A0ABS9UM01_9BACT</name>
<evidence type="ECO:0000256" key="4">
    <source>
        <dbReference type="ARBA" id="ARBA00024226"/>
    </source>
</evidence>
<organism evidence="8 9">
    <name type="scientific">Belliella calami</name>
    <dbReference type="NCBI Taxonomy" id="2923436"/>
    <lineage>
        <taxon>Bacteria</taxon>
        <taxon>Pseudomonadati</taxon>
        <taxon>Bacteroidota</taxon>
        <taxon>Cytophagia</taxon>
        <taxon>Cytophagales</taxon>
        <taxon>Cyclobacteriaceae</taxon>
        <taxon>Belliella</taxon>
    </lineage>
</organism>
<evidence type="ECO:0000256" key="1">
    <source>
        <dbReference type="ARBA" id="ARBA00011881"/>
    </source>
</evidence>
<keyword evidence="2 6" id="KW-0560">Oxidoreductase</keyword>
<dbReference type="Gene3D" id="3.40.605.10">
    <property type="entry name" value="Aldehyde Dehydrogenase, Chain A, domain 1"/>
    <property type="match status" value="1"/>
</dbReference>
<dbReference type="Proteomes" id="UP001165488">
    <property type="component" value="Unassembled WGS sequence"/>
</dbReference>
<dbReference type="PANTHER" id="PTHR43521:SF1">
    <property type="entry name" value="ALPHA-AMINOADIPIC SEMIALDEHYDE DEHYDROGENASE"/>
    <property type="match status" value="1"/>
</dbReference>
<feature type="active site" evidence="5">
    <location>
        <position position="267"/>
    </location>
</feature>